<dbReference type="OrthoDB" id="6004837at2"/>
<dbReference type="EMBL" id="LLXU01000035">
    <property type="protein sequence ID" value="KRG47422.1"/>
    <property type="molecule type" value="Genomic_DNA"/>
</dbReference>
<dbReference type="AlphaFoldDB" id="A0A0R0B045"/>
<protein>
    <submittedName>
        <fullName evidence="1">Uncharacterized protein</fullName>
    </submittedName>
</protein>
<accession>A0A0R0B045</accession>
<reference evidence="1 2" key="1">
    <citation type="submission" date="2015-10" db="EMBL/GenBank/DDBJ databases">
        <title>Genome sequencing and analysis of members of genus Stenotrophomonas.</title>
        <authorList>
            <person name="Patil P.P."/>
            <person name="Midha S."/>
            <person name="Patil P.B."/>
        </authorList>
    </citation>
    <scope>NUCLEOTIDE SEQUENCE [LARGE SCALE GENOMIC DNA]</scope>
    <source>
        <strain evidence="1 2">JCM 16536</strain>
    </source>
</reference>
<gene>
    <name evidence="1" type="ORF">ARC20_03415</name>
</gene>
<dbReference type="Proteomes" id="UP000051802">
    <property type="component" value="Unassembled WGS sequence"/>
</dbReference>
<evidence type="ECO:0000313" key="1">
    <source>
        <dbReference type="EMBL" id="KRG47422.1"/>
    </source>
</evidence>
<proteinExistence type="predicted"/>
<comment type="caution">
    <text evidence="1">The sequence shown here is derived from an EMBL/GenBank/DDBJ whole genome shotgun (WGS) entry which is preliminary data.</text>
</comment>
<evidence type="ECO:0000313" key="2">
    <source>
        <dbReference type="Proteomes" id="UP000051802"/>
    </source>
</evidence>
<name>A0A0R0B045_9GAMM</name>
<organism evidence="1 2">
    <name type="scientific">Stenotrophomonas panacihumi</name>
    <dbReference type="NCBI Taxonomy" id="676599"/>
    <lineage>
        <taxon>Bacteria</taxon>
        <taxon>Pseudomonadati</taxon>
        <taxon>Pseudomonadota</taxon>
        <taxon>Gammaproteobacteria</taxon>
        <taxon>Lysobacterales</taxon>
        <taxon>Lysobacteraceae</taxon>
        <taxon>Stenotrophomonas</taxon>
    </lineage>
</organism>
<sequence length="78" mass="8848">MQDLAAPWQCSRQTVYDMFCSARTFSPQHIDAAIAWLGLDDFDAAELRLLGAREAGWAIDTRYILEDLAHERPVPIAR</sequence>
<dbReference type="STRING" id="676599.ARC20_03415"/>
<keyword evidence="2" id="KW-1185">Reference proteome</keyword>